<dbReference type="InterPro" id="IPR016163">
    <property type="entry name" value="Ald_DH_C"/>
</dbReference>
<protein>
    <recommendedName>
        <fullName evidence="6">4-(hydroxymethyl)benzenesulfonate dehydrogenase</fullName>
        <ecNumber evidence="6">1.1.1.257</ecNumber>
    </recommendedName>
    <alternativeName>
        <fullName evidence="7">Toluenesulfonate aldehyde dehydrogenase TsaD</fullName>
    </alternativeName>
</protein>
<dbReference type="FunFam" id="3.40.309.10:FF:000009">
    <property type="entry name" value="Aldehyde dehydrogenase A"/>
    <property type="match status" value="1"/>
</dbReference>
<evidence type="ECO:0000256" key="5">
    <source>
        <dbReference type="ARBA" id="ARBA00056807"/>
    </source>
</evidence>
<dbReference type="FunFam" id="3.40.605.10:FF:000007">
    <property type="entry name" value="NAD/NADP-dependent betaine aldehyde dehydrogenase"/>
    <property type="match status" value="1"/>
</dbReference>
<dbReference type="EC" id="1.1.1.257" evidence="6"/>
<dbReference type="Gene3D" id="3.40.605.10">
    <property type="entry name" value="Aldehyde Dehydrogenase, Chain A, domain 1"/>
    <property type="match status" value="1"/>
</dbReference>
<dbReference type="EMBL" id="RQXU01000003">
    <property type="protein sequence ID" value="RRH90310.1"/>
    <property type="molecule type" value="Genomic_DNA"/>
</dbReference>
<evidence type="ECO:0000256" key="2">
    <source>
        <dbReference type="ARBA" id="ARBA00011738"/>
    </source>
</evidence>
<dbReference type="PANTHER" id="PTHR43353:SF5">
    <property type="entry name" value="SUCCINATE-SEMIALDEHYDE DEHYDROGENASE, MITOCHONDRIAL"/>
    <property type="match status" value="1"/>
</dbReference>
<comment type="caution">
    <text evidence="9">The sequence shown here is derived from an EMBL/GenBank/DDBJ whole genome shotgun (WGS) entry which is preliminary data.</text>
</comment>
<organism evidence="9 10">
    <name type="scientific">Variovorax beijingensis</name>
    <dbReference type="NCBI Taxonomy" id="2496117"/>
    <lineage>
        <taxon>Bacteria</taxon>
        <taxon>Pseudomonadati</taxon>
        <taxon>Pseudomonadota</taxon>
        <taxon>Betaproteobacteria</taxon>
        <taxon>Burkholderiales</taxon>
        <taxon>Comamonadaceae</taxon>
        <taxon>Variovorax</taxon>
    </lineage>
</organism>
<comment type="function">
    <text evidence="5">Involved in the toluene-4-sulfonate degradation pathway. Does not discriminate between the sulfonate and the carboxyl substituents and can also be involved in the p-toluenecarboxylate degradation pathway.</text>
</comment>
<dbReference type="InterPro" id="IPR016161">
    <property type="entry name" value="Ald_DH/histidinol_DH"/>
</dbReference>
<proteinExistence type="inferred from homology"/>
<dbReference type="InterPro" id="IPR015590">
    <property type="entry name" value="Aldehyde_DH_dom"/>
</dbReference>
<evidence type="ECO:0000256" key="1">
    <source>
        <dbReference type="ARBA" id="ARBA00009986"/>
    </source>
</evidence>
<sequence length="483" mass="52056">MQCNEQPYQAPRLFIAGAWRTGSAETRSQVINPATAEVLDELRHASVRDLDDALIAVEQGFGVWRGVPAAERQRVLTKSVENMRARRDEIARVLTLEQGKPLVQARAEIDVAAGMVQWYAEQARRVYGRIIPSPSADTDYEVRKEPVGPCLLLSPWNVPLILAARKIGGALAAGCSCIVKPPEETPASVAKMVECFVDAGTPPGVINVVFGVPQTVSEHLIASDSIRKVSFTGSVAVGQQIARLAAPGLKRVTLELGGHSPVIVFDDVDVDTVVRQLVTAKFRNAGQLCHAPTRFFVQRGIYPRFVERFAAAAAQLRVGDGLDERTDMGPLANVRRLRAMTELADATALDATLVTGGTRVAGQGYFFAPTVFADVGPDARAMKDEPFGPVALVRSFDTPAQAVALANSTRYGLGSYVFTDSAKLQRQMINSLDVGSVAINSTTVTVAEAPFGGVRDSGYGYESGEEGLESYLHTKFIHRTYLA</sequence>
<evidence type="ECO:0000256" key="6">
    <source>
        <dbReference type="ARBA" id="ARBA00066857"/>
    </source>
</evidence>
<reference evidence="9 10" key="1">
    <citation type="submission" date="2018-11" db="EMBL/GenBank/DDBJ databases">
        <title>The genome of Variovorax sp T529.</title>
        <authorList>
            <person name="Gao J."/>
        </authorList>
    </citation>
    <scope>NUCLEOTIDE SEQUENCE [LARGE SCALE GENOMIC DNA]</scope>
    <source>
        <strain evidence="9 10">T529</strain>
    </source>
</reference>
<dbReference type="Gene3D" id="3.40.309.10">
    <property type="entry name" value="Aldehyde Dehydrogenase, Chain A, domain 2"/>
    <property type="match status" value="1"/>
</dbReference>
<dbReference type="Proteomes" id="UP000271590">
    <property type="component" value="Unassembled WGS sequence"/>
</dbReference>
<comment type="similarity">
    <text evidence="1">Belongs to the aldehyde dehydrogenase family.</text>
</comment>
<name>A0A3P3EV71_9BURK</name>
<dbReference type="AlphaFoldDB" id="A0A3P3EV71"/>
<evidence type="ECO:0000256" key="4">
    <source>
        <dbReference type="ARBA" id="ARBA00051407"/>
    </source>
</evidence>
<keyword evidence="3" id="KW-0560">Oxidoreductase</keyword>
<comment type="catalytic activity">
    <reaction evidence="4">
        <text>4-(hydroxymethyl)benzenesulfonate + NAD(+) = 4-formylbenzenesulfonate + NADH + H(+)</text>
        <dbReference type="Rhea" id="RHEA:24412"/>
        <dbReference type="ChEBI" id="CHEBI:11944"/>
        <dbReference type="ChEBI" id="CHEBI:11987"/>
        <dbReference type="ChEBI" id="CHEBI:15378"/>
        <dbReference type="ChEBI" id="CHEBI:57540"/>
        <dbReference type="ChEBI" id="CHEBI:57945"/>
        <dbReference type="EC" id="1.1.1.257"/>
    </reaction>
</comment>
<dbReference type="GO" id="GO:0018462">
    <property type="term" value="F:4-(hydroxymethyl)benzenesulfonate dehydrogenase activity"/>
    <property type="evidence" value="ECO:0007669"/>
    <property type="project" value="UniProtKB-EC"/>
</dbReference>
<evidence type="ECO:0000259" key="8">
    <source>
        <dbReference type="Pfam" id="PF00171"/>
    </source>
</evidence>
<feature type="domain" description="Aldehyde dehydrogenase" evidence="8">
    <location>
        <begin position="19"/>
        <end position="477"/>
    </location>
</feature>
<accession>A0A3P3EV71</accession>
<dbReference type="PANTHER" id="PTHR43353">
    <property type="entry name" value="SUCCINATE-SEMIALDEHYDE DEHYDROGENASE, MITOCHONDRIAL"/>
    <property type="match status" value="1"/>
</dbReference>
<dbReference type="InterPro" id="IPR050740">
    <property type="entry name" value="Aldehyde_DH_Superfamily"/>
</dbReference>
<dbReference type="GO" id="GO:0016620">
    <property type="term" value="F:oxidoreductase activity, acting on the aldehyde or oxo group of donors, NAD or NADP as acceptor"/>
    <property type="evidence" value="ECO:0007669"/>
    <property type="project" value="InterPro"/>
</dbReference>
<evidence type="ECO:0000256" key="3">
    <source>
        <dbReference type="ARBA" id="ARBA00023002"/>
    </source>
</evidence>
<evidence type="ECO:0000313" key="10">
    <source>
        <dbReference type="Proteomes" id="UP000271590"/>
    </source>
</evidence>
<dbReference type="SUPFAM" id="SSF53720">
    <property type="entry name" value="ALDH-like"/>
    <property type="match status" value="1"/>
</dbReference>
<dbReference type="RefSeq" id="WP_124957537.1">
    <property type="nucleotide sequence ID" value="NZ_CBFHCE010000055.1"/>
</dbReference>
<gene>
    <name evidence="9" type="ORF">EH244_06030</name>
</gene>
<dbReference type="Pfam" id="PF00171">
    <property type="entry name" value="Aldedh"/>
    <property type="match status" value="1"/>
</dbReference>
<comment type="subunit">
    <text evidence="2">Homodimer.</text>
</comment>
<dbReference type="CDD" id="cd07103">
    <property type="entry name" value="ALDH_F5_SSADH_GabD"/>
    <property type="match status" value="1"/>
</dbReference>
<evidence type="ECO:0000256" key="7">
    <source>
        <dbReference type="ARBA" id="ARBA00079883"/>
    </source>
</evidence>
<evidence type="ECO:0000313" key="9">
    <source>
        <dbReference type="EMBL" id="RRH90310.1"/>
    </source>
</evidence>
<dbReference type="InterPro" id="IPR016162">
    <property type="entry name" value="Ald_DH_N"/>
</dbReference>